<dbReference type="AlphaFoldDB" id="A0A6J1QTR2"/>
<organism evidence="1 2">
    <name type="scientific">Temnothorax curvispinosus</name>
    <dbReference type="NCBI Taxonomy" id="300111"/>
    <lineage>
        <taxon>Eukaryota</taxon>
        <taxon>Metazoa</taxon>
        <taxon>Ecdysozoa</taxon>
        <taxon>Arthropoda</taxon>
        <taxon>Hexapoda</taxon>
        <taxon>Insecta</taxon>
        <taxon>Pterygota</taxon>
        <taxon>Neoptera</taxon>
        <taxon>Endopterygota</taxon>
        <taxon>Hymenoptera</taxon>
        <taxon>Apocrita</taxon>
        <taxon>Aculeata</taxon>
        <taxon>Formicoidea</taxon>
        <taxon>Formicidae</taxon>
        <taxon>Myrmicinae</taxon>
        <taxon>Temnothorax</taxon>
    </lineage>
</organism>
<gene>
    <name evidence="2" type="primary">LOC112463243</name>
</gene>
<dbReference type="Proteomes" id="UP000504618">
    <property type="component" value="Unplaced"/>
</dbReference>
<proteinExistence type="predicted"/>
<name>A0A6J1QTR2_9HYME</name>
<sequence>MRRLAALLEERLLNGRKMLVLRSREKRFLGVFKPFALTPYKSFTAPIQFAIGRAFAERIENACLTTLGKAFAERLKNLTANLLHAAYTERSLKSVASAFQNFHETLYTAFYKRSGSVQNPTTLSS</sequence>
<reference evidence="2" key="1">
    <citation type="submission" date="2025-08" db="UniProtKB">
        <authorList>
            <consortium name="RefSeq"/>
        </authorList>
    </citation>
    <scope>IDENTIFICATION</scope>
    <source>
        <tissue evidence="2">Whole body</tissue>
    </source>
</reference>
<evidence type="ECO:0000313" key="1">
    <source>
        <dbReference type="Proteomes" id="UP000504618"/>
    </source>
</evidence>
<protein>
    <submittedName>
        <fullName evidence="2">Uncharacterized protein LOC112463243</fullName>
    </submittedName>
</protein>
<keyword evidence="1" id="KW-1185">Reference proteome</keyword>
<evidence type="ECO:0000313" key="2">
    <source>
        <dbReference type="RefSeq" id="XP_024885278.1"/>
    </source>
</evidence>
<accession>A0A6J1QTR2</accession>
<dbReference type="RefSeq" id="XP_024885278.1">
    <property type="nucleotide sequence ID" value="XM_025029510.1"/>
</dbReference>
<dbReference type="GeneID" id="112463243"/>